<keyword evidence="3" id="KW-1185">Reference proteome</keyword>
<proteinExistence type="predicted"/>
<accession>A0A8J2KZ51</accession>
<dbReference type="Proteomes" id="UP000708208">
    <property type="component" value="Unassembled WGS sequence"/>
</dbReference>
<gene>
    <name evidence="2" type="ORF">AFUS01_LOCUS32376</name>
</gene>
<reference evidence="2" key="1">
    <citation type="submission" date="2021-06" db="EMBL/GenBank/DDBJ databases">
        <authorList>
            <person name="Hodson N. C."/>
            <person name="Mongue J. A."/>
            <person name="Jaron S. K."/>
        </authorList>
    </citation>
    <scope>NUCLEOTIDE SEQUENCE</scope>
</reference>
<dbReference type="AlphaFoldDB" id="A0A8J2KZ51"/>
<sequence length="90" mass="9748">SLQPAQKVYVARNDNADLDSWTSEHPGDTIHGVSPTSYCTSPYLLGPAIKSAIEQPVLRFLCNPGSPPEEHDLLDPSDQVRSCGKHKGCC</sequence>
<comment type="caution">
    <text evidence="2">The sequence shown here is derived from an EMBL/GenBank/DDBJ whole genome shotgun (WGS) entry which is preliminary data.</text>
</comment>
<organism evidence="2 3">
    <name type="scientific">Allacma fusca</name>
    <dbReference type="NCBI Taxonomy" id="39272"/>
    <lineage>
        <taxon>Eukaryota</taxon>
        <taxon>Metazoa</taxon>
        <taxon>Ecdysozoa</taxon>
        <taxon>Arthropoda</taxon>
        <taxon>Hexapoda</taxon>
        <taxon>Collembola</taxon>
        <taxon>Symphypleona</taxon>
        <taxon>Sminthuridae</taxon>
        <taxon>Allacma</taxon>
    </lineage>
</organism>
<name>A0A8J2KZ51_9HEXA</name>
<protein>
    <submittedName>
        <fullName evidence="2">Uncharacterized protein</fullName>
    </submittedName>
</protein>
<evidence type="ECO:0000313" key="3">
    <source>
        <dbReference type="Proteomes" id="UP000708208"/>
    </source>
</evidence>
<evidence type="ECO:0000313" key="2">
    <source>
        <dbReference type="EMBL" id="CAG7822085.1"/>
    </source>
</evidence>
<feature type="non-terminal residue" evidence="2">
    <location>
        <position position="1"/>
    </location>
</feature>
<feature type="region of interest" description="Disordered" evidence="1">
    <location>
        <begin position="68"/>
        <end position="90"/>
    </location>
</feature>
<dbReference type="EMBL" id="CAJVCH010525265">
    <property type="protein sequence ID" value="CAG7822085.1"/>
    <property type="molecule type" value="Genomic_DNA"/>
</dbReference>
<evidence type="ECO:0000256" key="1">
    <source>
        <dbReference type="SAM" id="MobiDB-lite"/>
    </source>
</evidence>